<comment type="miscellaneous">
    <text evidence="3">A lyase-type mechanism (elimination/hydration) is suggested for the cleavage of the lactyl ether bond of MurNAc 6-phosphate, with the formation of an alpha,beta-unsaturated aldehyde intermediate with (E)-stereochemistry, followed by the syn addition of water to give product.</text>
</comment>
<evidence type="ECO:0000256" key="3">
    <source>
        <dbReference type="HAMAP-Rule" id="MF_00068"/>
    </source>
</evidence>
<evidence type="ECO:0000259" key="5">
    <source>
        <dbReference type="PROSITE" id="PS51464"/>
    </source>
</evidence>
<dbReference type="InterPro" id="IPR046348">
    <property type="entry name" value="SIS_dom_sf"/>
</dbReference>
<keyword evidence="7" id="KW-1185">Reference proteome</keyword>
<dbReference type="InterPro" id="IPR005486">
    <property type="entry name" value="Glucokinase_regulatory_CS"/>
</dbReference>
<feature type="active site" evidence="3">
    <location>
        <position position="157"/>
    </location>
</feature>
<dbReference type="InterPro" id="IPR040190">
    <property type="entry name" value="MURQ/GCKR"/>
</dbReference>
<evidence type="ECO:0000256" key="1">
    <source>
        <dbReference type="ARBA" id="ARBA00023239"/>
    </source>
</evidence>
<dbReference type="NCBIfam" id="NF003915">
    <property type="entry name" value="PRK05441.1"/>
    <property type="match status" value="1"/>
</dbReference>
<gene>
    <name evidence="3" type="primary">murQ</name>
    <name evidence="6" type="ORF">HEB94_004726</name>
</gene>
<dbReference type="AlphaFoldDB" id="A0A927RLI6"/>
<name>A0A927RLI6_9ACTN</name>
<dbReference type="NCBIfam" id="NF009222">
    <property type="entry name" value="PRK12570.1"/>
    <property type="match status" value="1"/>
</dbReference>
<keyword evidence="2 3" id="KW-0119">Carbohydrate metabolism</keyword>
<feature type="active site" description="Proton donor" evidence="3">
    <location>
        <position position="126"/>
    </location>
</feature>
<dbReference type="Proteomes" id="UP000638648">
    <property type="component" value="Unassembled WGS sequence"/>
</dbReference>
<dbReference type="Pfam" id="PF22645">
    <property type="entry name" value="GKRP_SIS_N"/>
    <property type="match status" value="1"/>
</dbReference>
<evidence type="ECO:0000313" key="6">
    <source>
        <dbReference type="EMBL" id="MBE1607878.1"/>
    </source>
</evidence>
<evidence type="ECO:0000256" key="2">
    <source>
        <dbReference type="ARBA" id="ARBA00023277"/>
    </source>
</evidence>
<proteinExistence type="inferred from homology"/>
<comment type="caution">
    <text evidence="6">The sequence shown here is derived from an EMBL/GenBank/DDBJ whole genome shotgun (WGS) entry which is preliminary data.</text>
</comment>
<evidence type="ECO:0000313" key="7">
    <source>
        <dbReference type="Proteomes" id="UP000638648"/>
    </source>
</evidence>
<dbReference type="PANTHER" id="PTHR10088">
    <property type="entry name" value="GLUCOKINASE REGULATORY PROTEIN"/>
    <property type="match status" value="1"/>
</dbReference>
<dbReference type="InterPro" id="IPR001347">
    <property type="entry name" value="SIS_dom"/>
</dbReference>
<keyword evidence="1 3" id="KW-0456">Lyase</keyword>
<dbReference type="GO" id="GO:0097367">
    <property type="term" value="F:carbohydrate derivative binding"/>
    <property type="evidence" value="ECO:0007669"/>
    <property type="project" value="InterPro"/>
</dbReference>
<dbReference type="PROSITE" id="PS51464">
    <property type="entry name" value="SIS"/>
    <property type="match status" value="1"/>
</dbReference>
<sequence>MPASRAGVPDEPEAGSDGHDGTAPVPNAAAGGVAGTPRRVTPPFIRVDSPTEARNPRTVEIDRLPTLEVLHLINDEDQQVARAVWAALPKVAAAVDLAVRALQEGRRIHYVGAGTSGRLAVLDAAELPPTFAVPHEWFVTHAAGGPAAFLRAIEGAEDDEDAGAREMIESVQAGDVVMGLAASGRTPYVVGALRASRARGAATVFVTANPAASLGTEVDVFVPVDTGPEVVAGSTRMKAGTAQKLVLNAFSTAVMVRIGRTYSNLMVDLMATNAKLRGRMLEILAEATGKDEHTCAQALREADGELKTALVAVLGQVSSERARRALRHAHGHVHVALAEVGRA</sequence>
<feature type="region of interest" description="Disordered" evidence="4">
    <location>
        <begin position="1"/>
        <end position="53"/>
    </location>
</feature>
<dbReference type="RefSeq" id="WP_192751751.1">
    <property type="nucleotide sequence ID" value="NZ_BAABJL010000040.1"/>
</dbReference>
<dbReference type="HAMAP" id="MF_00068">
    <property type="entry name" value="MurQ"/>
    <property type="match status" value="1"/>
</dbReference>
<organism evidence="6 7">
    <name type="scientific">Actinopolymorpha pittospori</name>
    <dbReference type="NCBI Taxonomy" id="648752"/>
    <lineage>
        <taxon>Bacteria</taxon>
        <taxon>Bacillati</taxon>
        <taxon>Actinomycetota</taxon>
        <taxon>Actinomycetes</taxon>
        <taxon>Propionibacteriales</taxon>
        <taxon>Actinopolymorphaceae</taxon>
        <taxon>Actinopolymorpha</taxon>
    </lineage>
</organism>
<comment type="function">
    <text evidence="3">Specifically catalyzes the cleavage of the D-lactyl ether substituent of MurNAc 6-phosphate, producing GlcNAc 6-phosphate and D-lactate.</text>
</comment>
<dbReference type="Gene3D" id="3.40.50.10490">
    <property type="entry name" value="Glucose-6-phosphate isomerase like protein, domain 1"/>
    <property type="match status" value="1"/>
</dbReference>
<dbReference type="GO" id="GO:0016835">
    <property type="term" value="F:carbon-oxygen lyase activity"/>
    <property type="evidence" value="ECO:0007669"/>
    <property type="project" value="UniProtKB-UniRule"/>
</dbReference>
<dbReference type="PROSITE" id="PS01272">
    <property type="entry name" value="GCKR"/>
    <property type="match status" value="1"/>
</dbReference>
<reference evidence="6" key="1">
    <citation type="submission" date="2020-10" db="EMBL/GenBank/DDBJ databases">
        <title>Sequencing the genomes of 1000 actinobacteria strains.</title>
        <authorList>
            <person name="Klenk H.-P."/>
        </authorList>
    </citation>
    <scope>NUCLEOTIDE SEQUENCE</scope>
    <source>
        <strain evidence="6">DSM 45354</strain>
    </source>
</reference>
<comment type="subunit">
    <text evidence="3">Homodimer.</text>
</comment>
<dbReference type="EC" id="4.2.1.126" evidence="3"/>
<comment type="similarity">
    <text evidence="3">Belongs to the GCKR-like family. MurNAc-6-P etherase subfamily.</text>
</comment>
<dbReference type="PANTHER" id="PTHR10088:SF4">
    <property type="entry name" value="GLUCOKINASE REGULATORY PROTEIN"/>
    <property type="match status" value="1"/>
</dbReference>
<comment type="catalytic activity">
    <reaction evidence="3">
        <text>N-acetyl-D-muramate 6-phosphate + H2O = N-acetyl-D-glucosamine 6-phosphate + (R)-lactate</text>
        <dbReference type="Rhea" id="RHEA:26410"/>
        <dbReference type="ChEBI" id="CHEBI:15377"/>
        <dbReference type="ChEBI" id="CHEBI:16004"/>
        <dbReference type="ChEBI" id="CHEBI:57513"/>
        <dbReference type="ChEBI" id="CHEBI:58722"/>
        <dbReference type="EC" id="4.2.1.126"/>
    </reaction>
</comment>
<dbReference type="InterPro" id="IPR005488">
    <property type="entry name" value="Etherase_MurQ"/>
</dbReference>
<dbReference type="GO" id="GO:0009254">
    <property type="term" value="P:peptidoglycan turnover"/>
    <property type="evidence" value="ECO:0007669"/>
    <property type="project" value="TreeGrafter"/>
</dbReference>
<dbReference type="NCBIfam" id="TIGR00274">
    <property type="entry name" value="N-acetylmuramic acid 6-phosphate etherase"/>
    <property type="match status" value="1"/>
</dbReference>
<dbReference type="SUPFAM" id="SSF53697">
    <property type="entry name" value="SIS domain"/>
    <property type="match status" value="1"/>
</dbReference>
<dbReference type="Gene3D" id="1.10.8.1080">
    <property type="match status" value="1"/>
</dbReference>
<feature type="compositionally biased region" description="Low complexity" evidence="4">
    <location>
        <begin position="21"/>
        <end position="37"/>
    </location>
</feature>
<dbReference type="CDD" id="cd05007">
    <property type="entry name" value="SIS_Etherase"/>
    <property type="match status" value="1"/>
</dbReference>
<accession>A0A927RLI6</accession>
<protein>
    <recommendedName>
        <fullName evidence="3">N-acetylmuramic acid 6-phosphate etherase</fullName>
        <shortName evidence="3">MurNAc-6-P etherase</shortName>
        <ecNumber evidence="3">4.2.1.126</ecNumber>
    </recommendedName>
    <alternativeName>
        <fullName evidence="3">N-acetylmuramic acid 6-phosphate hydrolase</fullName>
    </alternativeName>
    <alternativeName>
        <fullName evidence="3">N-acetylmuramic acid 6-phosphate lyase</fullName>
    </alternativeName>
</protein>
<dbReference type="GO" id="GO:0046348">
    <property type="term" value="P:amino sugar catabolic process"/>
    <property type="evidence" value="ECO:0007669"/>
    <property type="project" value="InterPro"/>
</dbReference>
<evidence type="ECO:0000256" key="4">
    <source>
        <dbReference type="SAM" id="MobiDB-lite"/>
    </source>
</evidence>
<feature type="domain" description="SIS" evidence="5">
    <location>
        <begin position="98"/>
        <end position="260"/>
    </location>
</feature>
<comment type="pathway">
    <text evidence="3">Amino-sugar metabolism; N-acetylmuramate degradation.</text>
</comment>
<dbReference type="EMBL" id="JADBEM010000001">
    <property type="protein sequence ID" value="MBE1607878.1"/>
    <property type="molecule type" value="Genomic_DNA"/>
</dbReference>
<dbReference type="GO" id="GO:0016803">
    <property type="term" value="F:ether hydrolase activity"/>
    <property type="evidence" value="ECO:0007669"/>
    <property type="project" value="TreeGrafter"/>
</dbReference>